<sequence>MPKADAAYTLIQLTYVTSDDCVNDGIYSDPLLPLVTYIDVELDVTEETTTSNKGDVPDDGVLFDVPRTKFQIRRKIISTQWVNPDR</sequence>
<name>A0A3Q7IW89_SOLLC</name>
<keyword evidence="2" id="KW-1185">Reference proteome</keyword>
<organism evidence="1">
    <name type="scientific">Solanum lycopersicum</name>
    <name type="common">Tomato</name>
    <name type="synonym">Lycopersicon esculentum</name>
    <dbReference type="NCBI Taxonomy" id="4081"/>
    <lineage>
        <taxon>Eukaryota</taxon>
        <taxon>Viridiplantae</taxon>
        <taxon>Streptophyta</taxon>
        <taxon>Embryophyta</taxon>
        <taxon>Tracheophyta</taxon>
        <taxon>Spermatophyta</taxon>
        <taxon>Magnoliopsida</taxon>
        <taxon>eudicotyledons</taxon>
        <taxon>Gunneridae</taxon>
        <taxon>Pentapetalae</taxon>
        <taxon>asterids</taxon>
        <taxon>lamiids</taxon>
        <taxon>Solanales</taxon>
        <taxon>Solanaceae</taxon>
        <taxon>Solanoideae</taxon>
        <taxon>Solaneae</taxon>
        <taxon>Solanum</taxon>
        <taxon>Solanum subgen. Lycopersicon</taxon>
    </lineage>
</organism>
<evidence type="ECO:0000313" key="2">
    <source>
        <dbReference type="Proteomes" id="UP000004994"/>
    </source>
</evidence>
<dbReference type="EnsemblPlants" id="Solyc09g018620.1.1">
    <property type="protein sequence ID" value="Solyc09g018620.1.1.1"/>
    <property type="gene ID" value="Solyc09g018620.1"/>
</dbReference>
<dbReference type="Gramene" id="Solyc09g018620.1.1">
    <property type="protein sequence ID" value="Solyc09g018620.1.1.1"/>
    <property type="gene ID" value="Solyc09g018620.1"/>
</dbReference>
<reference evidence="1" key="1">
    <citation type="journal article" date="2012" name="Nature">
        <title>The tomato genome sequence provides insights into fleshy fruit evolution.</title>
        <authorList>
            <consortium name="Tomato Genome Consortium"/>
        </authorList>
    </citation>
    <scope>NUCLEOTIDE SEQUENCE [LARGE SCALE GENOMIC DNA]</scope>
    <source>
        <strain evidence="1">cv. Heinz 1706</strain>
    </source>
</reference>
<dbReference type="Proteomes" id="UP000004994">
    <property type="component" value="Chromosome 9"/>
</dbReference>
<evidence type="ECO:0000313" key="1">
    <source>
        <dbReference type="EnsemblPlants" id="Solyc09g018620.1.1.1"/>
    </source>
</evidence>
<proteinExistence type="predicted"/>
<reference evidence="1" key="2">
    <citation type="submission" date="2019-01" db="UniProtKB">
        <authorList>
            <consortium name="EnsemblPlants"/>
        </authorList>
    </citation>
    <scope>IDENTIFICATION</scope>
    <source>
        <strain evidence="1">cv. Heinz 1706</strain>
    </source>
</reference>
<accession>A0A3Q7IW89</accession>
<protein>
    <submittedName>
        <fullName evidence="1">Uncharacterized protein</fullName>
    </submittedName>
</protein>
<dbReference type="PaxDb" id="4081-Solyc09g018620.1.1"/>
<dbReference type="InParanoid" id="A0A3Q7IW89"/>
<dbReference type="OMA" id="NWRSKNE"/>
<dbReference type="AlphaFoldDB" id="A0A3Q7IW89"/>